<comment type="caution">
    <text evidence="9">The sequence shown here is derived from an EMBL/GenBank/DDBJ whole genome shotgun (WGS) entry which is preliminary data.</text>
</comment>
<protein>
    <recommendedName>
        <fullName evidence="6">Ferritin</fullName>
    </recommendedName>
</protein>
<dbReference type="InterPro" id="IPR012347">
    <property type="entry name" value="Ferritin-like"/>
</dbReference>
<dbReference type="Gene3D" id="1.20.1260.10">
    <property type="match status" value="2"/>
</dbReference>
<organism evidence="9 10">
    <name type="scientific">Cervus elaphus hippelaphus</name>
    <name type="common">European red deer</name>
    <dbReference type="NCBI Taxonomy" id="46360"/>
    <lineage>
        <taxon>Eukaryota</taxon>
        <taxon>Metazoa</taxon>
        <taxon>Chordata</taxon>
        <taxon>Craniata</taxon>
        <taxon>Vertebrata</taxon>
        <taxon>Euteleostomi</taxon>
        <taxon>Mammalia</taxon>
        <taxon>Eutheria</taxon>
        <taxon>Laurasiatheria</taxon>
        <taxon>Artiodactyla</taxon>
        <taxon>Ruminantia</taxon>
        <taxon>Pecora</taxon>
        <taxon>Cervidae</taxon>
        <taxon>Cervinae</taxon>
        <taxon>Cervus</taxon>
    </lineage>
</organism>
<evidence type="ECO:0000313" key="9">
    <source>
        <dbReference type="EMBL" id="OWJ99375.1"/>
    </source>
</evidence>
<keyword evidence="3 5" id="KW-0479">Metal-binding</keyword>
<dbReference type="GO" id="GO:0006826">
    <property type="term" value="P:iron ion transport"/>
    <property type="evidence" value="ECO:0007669"/>
    <property type="project" value="InterPro"/>
</dbReference>
<dbReference type="Proteomes" id="UP000242450">
    <property type="component" value="Chromosome X"/>
</dbReference>
<evidence type="ECO:0000259" key="8">
    <source>
        <dbReference type="PROSITE" id="PS50905"/>
    </source>
</evidence>
<feature type="region of interest" description="Disordered" evidence="7">
    <location>
        <begin position="111"/>
        <end position="143"/>
    </location>
</feature>
<feature type="binding site" evidence="5">
    <location>
        <position position="373"/>
    </location>
    <ligand>
        <name>Fe cation</name>
        <dbReference type="ChEBI" id="CHEBI:24875"/>
        <label>1</label>
    </ligand>
</feature>
<dbReference type="InterPro" id="IPR001519">
    <property type="entry name" value="Ferritin"/>
</dbReference>
<evidence type="ECO:0000256" key="7">
    <source>
        <dbReference type="SAM" id="MobiDB-lite"/>
    </source>
</evidence>
<gene>
    <name evidence="9" type="ORF">Celaphus_00010025</name>
</gene>
<sequence>MQDTLHLEKSINQSLLDLHQLATNSSDADLCLFLETHHLDQQVEFIKELGDHASILSTMGCPRRQPGRKEFWNTYTKAQQGESNRGNEVFDNSGLSPGFLEYVVGRSDSVSTRLSNCDPPPTYEEATGQMNLRRSETEPHLDPPPEYEDIINSNSASAIPMRSLPPPVFFSQIPPREPANSHDLFLNQSQAQALTPPNKRHYPSNPEPNSASCLLARLRLLTASTMGRFERVRGRRRRRPRPRRFQPRRRLIRAAIPWFLEWPTVLPTPPSQVHQNHRPECEAAINSQTSLEFHVSFHCRAVAFYLDLSDDVALKHFSGFFLIRSHEHSKTAESLMFLQNQRGGRISFLDIRNPESQEWESGLQAMQDILHLEKYINQSLLDLHQLATESCDDDLCHFLETGYLDQQVKFIKELEDHVSNLSNARSPEGALAEYFFEKLTLSDGDKED</sequence>
<accession>A0A212C060</accession>
<evidence type="ECO:0000256" key="6">
    <source>
        <dbReference type="RuleBase" id="RU361145"/>
    </source>
</evidence>
<evidence type="ECO:0000256" key="5">
    <source>
        <dbReference type="PIRSR" id="PIRSR601519-1"/>
    </source>
</evidence>
<dbReference type="PANTHER" id="PTHR11431">
    <property type="entry name" value="FERRITIN"/>
    <property type="match status" value="1"/>
</dbReference>
<dbReference type="PROSITE" id="PS50905">
    <property type="entry name" value="FERRITIN_LIKE"/>
    <property type="match status" value="2"/>
</dbReference>
<feature type="binding site" evidence="5">
    <location>
        <position position="407"/>
    </location>
    <ligand>
        <name>Fe cation</name>
        <dbReference type="ChEBI" id="CHEBI:24875"/>
        <label>1</label>
    </ligand>
</feature>
<evidence type="ECO:0000256" key="1">
    <source>
        <dbReference type="ARBA" id="ARBA00007513"/>
    </source>
</evidence>
<keyword evidence="2 6" id="KW-0409">Iron storage</keyword>
<keyword evidence="10" id="KW-1185">Reference proteome</keyword>
<dbReference type="PANTHER" id="PTHR11431:SF97">
    <property type="entry name" value="FERRITIN HEAVY POLYPEPTIDE-LIKE 17-RELATED"/>
    <property type="match status" value="1"/>
</dbReference>
<dbReference type="Pfam" id="PF00210">
    <property type="entry name" value="Ferritin"/>
    <property type="match status" value="1"/>
</dbReference>
<proteinExistence type="inferred from homology"/>
<dbReference type="OrthoDB" id="9707394at2759"/>
<evidence type="ECO:0000256" key="2">
    <source>
        <dbReference type="ARBA" id="ARBA00022434"/>
    </source>
</evidence>
<evidence type="ECO:0000256" key="3">
    <source>
        <dbReference type="ARBA" id="ARBA00022723"/>
    </source>
</evidence>
<dbReference type="GO" id="GO:0008198">
    <property type="term" value="F:ferrous iron binding"/>
    <property type="evidence" value="ECO:0007669"/>
    <property type="project" value="TreeGrafter"/>
</dbReference>
<dbReference type="GO" id="GO:0008199">
    <property type="term" value="F:ferric iron binding"/>
    <property type="evidence" value="ECO:0007669"/>
    <property type="project" value="InterPro"/>
</dbReference>
<dbReference type="AlphaFoldDB" id="A0A212C060"/>
<dbReference type="EMBL" id="MKHE01000034">
    <property type="protein sequence ID" value="OWJ99375.1"/>
    <property type="molecule type" value="Genomic_DNA"/>
</dbReference>
<feature type="compositionally biased region" description="Basic and acidic residues" evidence="7">
    <location>
        <begin position="133"/>
        <end position="143"/>
    </location>
</feature>
<evidence type="ECO:0000256" key="4">
    <source>
        <dbReference type="ARBA" id="ARBA00023004"/>
    </source>
</evidence>
<feature type="domain" description="Ferritin-like diiron" evidence="8">
    <location>
        <begin position="275"/>
        <end position="425"/>
    </location>
</feature>
<keyword evidence="4 5" id="KW-0408">Iron</keyword>
<name>A0A212C060_CEREH</name>
<dbReference type="GO" id="GO:0005737">
    <property type="term" value="C:cytoplasm"/>
    <property type="evidence" value="ECO:0007669"/>
    <property type="project" value="TreeGrafter"/>
</dbReference>
<feature type="domain" description="Ferritin-like diiron" evidence="8">
    <location>
        <begin position="1"/>
        <end position="60"/>
    </location>
</feature>
<comment type="function">
    <text evidence="6">Stores iron in a soluble, non-toxic, readily available form. Important for iron homeostasis. Iron is taken up in the ferrous form and deposited as ferric hydroxides after oxidation.</text>
</comment>
<feature type="binding site" evidence="5">
    <location>
        <position position="292"/>
    </location>
    <ligand>
        <name>Fe cation</name>
        <dbReference type="ChEBI" id="CHEBI:24875"/>
        <label>1</label>
    </ligand>
</feature>
<dbReference type="InterPro" id="IPR009078">
    <property type="entry name" value="Ferritin-like_SF"/>
</dbReference>
<comment type="similarity">
    <text evidence="1 6">Belongs to the ferritin family.</text>
</comment>
<dbReference type="FunFam" id="1.20.1260.10:FF:000002">
    <property type="entry name" value="Ferritin, mitochondrial"/>
    <property type="match status" value="1"/>
</dbReference>
<evidence type="ECO:0000313" key="10">
    <source>
        <dbReference type="Proteomes" id="UP000242450"/>
    </source>
</evidence>
<dbReference type="InterPro" id="IPR014034">
    <property type="entry name" value="Ferritin_CS"/>
</dbReference>
<dbReference type="PROSITE" id="PS00204">
    <property type="entry name" value="FERRITIN_2"/>
    <property type="match status" value="1"/>
</dbReference>
<dbReference type="InterPro" id="IPR009040">
    <property type="entry name" value="Ferritin-like_diiron"/>
</dbReference>
<dbReference type="InterPro" id="IPR008331">
    <property type="entry name" value="Ferritin_DPS_dom"/>
</dbReference>
<dbReference type="GO" id="GO:0006879">
    <property type="term" value="P:intracellular iron ion homeostasis"/>
    <property type="evidence" value="ECO:0007669"/>
    <property type="project" value="UniProtKB-KW"/>
</dbReference>
<dbReference type="CDD" id="cd01056">
    <property type="entry name" value="Euk_Ferritin"/>
    <property type="match status" value="1"/>
</dbReference>
<reference evidence="9 10" key="1">
    <citation type="journal article" date="2018" name="Mol. Genet. Genomics">
        <title>The red deer Cervus elaphus genome CerEla1.0: sequencing, annotating, genes, and chromosomes.</title>
        <authorList>
            <person name="Bana N.A."/>
            <person name="Nyiri A."/>
            <person name="Nagy J."/>
            <person name="Frank K."/>
            <person name="Nagy T."/>
            <person name="Steger V."/>
            <person name="Schiller M."/>
            <person name="Lakatos P."/>
            <person name="Sugar L."/>
            <person name="Horn P."/>
            <person name="Barta E."/>
            <person name="Orosz L."/>
        </authorList>
    </citation>
    <scope>NUCLEOTIDE SEQUENCE [LARGE SCALE GENOMIC DNA]</scope>
    <source>
        <strain evidence="9">Hungarian</strain>
    </source>
</reference>
<dbReference type="SUPFAM" id="SSF47240">
    <property type="entry name" value="Ferritin-like"/>
    <property type="match status" value="2"/>
</dbReference>